<evidence type="ECO:0000313" key="3">
    <source>
        <dbReference type="EMBL" id="RDL35816.1"/>
    </source>
</evidence>
<accession>A0A370TJX0</accession>
<dbReference type="SUPFAM" id="SSF51197">
    <property type="entry name" value="Clavaminate synthase-like"/>
    <property type="match status" value="1"/>
</dbReference>
<feature type="compositionally biased region" description="Polar residues" evidence="1">
    <location>
        <begin position="17"/>
        <end position="27"/>
    </location>
</feature>
<keyword evidence="4" id="KW-1185">Reference proteome</keyword>
<dbReference type="Proteomes" id="UP000254866">
    <property type="component" value="Unassembled WGS sequence"/>
</dbReference>
<dbReference type="PANTHER" id="PTHR12461">
    <property type="entry name" value="HYPOXIA-INDUCIBLE FACTOR 1 ALPHA INHIBITOR-RELATED"/>
    <property type="match status" value="1"/>
</dbReference>
<dbReference type="GeneID" id="43599277"/>
<comment type="caution">
    <text evidence="3">The sequence shown here is derived from an EMBL/GenBank/DDBJ whole genome shotgun (WGS) entry which is preliminary data.</text>
</comment>
<evidence type="ECO:0000256" key="1">
    <source>
        <dbReference type="SAM" id="MobiDB-lite"/>
    </source>
</evidence>
<organism evidence="3 4">
    <name type="scientific">Venustampulla echinocandica</name>
    <dbReference type="NCBI Taxonomy" id="2656787"/>
    <lineage>
        <taxon>Eukaryota</taxon>
        <taxon>Fungi</taxon>
        <taxon>Dikarya</taxon>
        <taxon>Ascomycota</taxon>
        <taxon>Pezizomycotina</taxon>
        <taxon>Leotiomycetes</taxon>
        <taxon>Helotiales</taxon>
        <taxon>Pleuroascaceae</taxon>
        <taxon>Venustampulla</taxon>
    </lineage>
</organism>
<feature type="domain" description="JmjC" evidence="2">
    <location>
        <begin position="371"/>
        <end position="548"/>
    </location>
</feature>
<protein>
    <recommendedName>
        <fullName evidence="2">JmjC domain-containing protein</fullName>
    </recommendedName>
</protein>
<dbReference type="FunFam" id="2.60.120.650:FF:000046">
    <property type="entry name" value="JmjC domain-containing protein D"/>
    <property type="match status" value="1"/>
</dbReference>
<dbReference type="STRING" id="2656787.A0A370TJX0"/>
<name>A0A370TJX0_9HELO</name>
<evidence type="ECO:0000259" key="2">
    <source>
        <dbReference type="PROSITE" id="PS51184"/>
    </source>
</evidence>
<dbReference type="Gene3D" id="2.60.120.650">
    <property type="entry name" value="Cupin"/>
    <property type="match status" value="1"/>
</dbReference>
<feature type="region of interest" description="Disordered" evidence="1">
    <location>
        <begin position="1"/>
        <end position="27"/>
    </location>
</feature>
<evidence type="ECO:0000313" key="4">
    <source>
        <dbReference type="Proteomes" id="UP000254866"/>
    </source>
</evidence>
<dbReference type="InterPro" id="IPR003347">
    <property type="entry name" value="JmjC_dom"/>
</dbReference>
<dbReference type="EMBL" id="NPIC01000005">
    <property type="protein sequence ID" value="RDL35816.1"/>
    <property type="molecule type" value="Genomic_DNA"/>
</dbReference>
<dbReference type="OrthoDB" id="47172at2759"/>
<gene>
    <name evidence="3" type="ORF">BP5553_06428</name>
</gene>
<dbReference type="InterPro" id="IPR041667">
    <property type="entry name" value="Cupin_8"/>
</dbReference>
<reference evidence="3 4" key="1">
    <citation type="journal article" date="2018" name="IMA Fungus">
        <title>IMA Genome-F 9: Draft genome sequence of Annulohypoxylon stygium, Aspergillus mulundensis, Berkeleyomyces basicola (syn. Thielaviopsis basicola), Ceratocystis smalleyi, two Cercospora beticola strains, Coleophoma cylindrospora, Fusarium fracticaudum, Phialophora cf. hyalina, and Morchella septimelata.</title>
        <authorList>
            <person name="Wingfield B.D."/>
            <person name="Bills G.F."/>
            <person name="Dong Y."/>
            <person name="Huang W."/>
            <person name="Nel W.J."/>
            <person name="Swalarsk-Parry B.S."/>
            <person name="Vaghefi N."/>
            <person name="Wilken P.M."/>
            <person name="An Z."/>
            <person name="de Beer Z.W."/>
            <person name="De Vos L."/>
            <person name="Chen L."/>
            <person name="Duong T.A."/>
            <person name="Gao Y."/>
            <person name="Hammerbacher A."/>
            <person name="Kikkert J.R."/>
            <person name="Li Y."/>
            <person name="Li H."/>
            <person name="Li K."/>
            <person name="Li Q."/>
            <person name="Liu X."/>
            <person name="Ma X."/>
            <person name="Naidoo K."/>
            <person name="Pethybridge S.J."/>
            <person name="Sun J."/>
            <person name="Steenkamp E.T."/>
            <person name="van der Nest M.A."/>
            <person name="van Wyk S."/>
            <person name="Wingfield M.J."/>
            <person name="Xiong C."/>
            <person name="Yue Q."/>
            <person name="Zhang X."/>
        </authorList>
    </citation>
    <scope>NUCLEOTIDE SEQUENCE [LARGE SCALE GENOMIC DNA]</scope>
    <source>
        <strain evidence="3 4">BP 5553</strain>
    </source>
</reference>
<sequence length="548" mass="61492">MGPVVARTRSPDLPLPGSSSQTAPSPSDTEKLIQVCVDSFCNLKSLEVLLLEDDRLHPKDDSYEKSLQPCGVPILQLLRDLCVAITEQKIPSYNYIIQRLDDLATLANEKFYAFPFKDVPFCWGELFRFASFLKISVVAMKAVWGKIPSLFFTKQSNYPPASIPPLESDAIDEIVKTIDMALIVAGPPIVQETKDALQRIFELLEKIHASSLQRSVGMSTDSVTNDNEPSAPKRRKVDISLTVDRFPSLSSFIPSISKPVRELVNPSFEKFQQYILHPKCDDIGPEPVIIKWALEHWPARTERPWSSPAYLMSRTIGGRRLVPVELGRSYVDSGWGQTIISCREFMEQYMLNDPTLSSSGIGYLAQHDLFAQIPSLRNDIAIPDYCYAVCPPPHHSSPQAAQHSQVGQLETPLLNAWFGPGGTISPLHTDPYHNILAQVVGRKYVRLYAPRESRKLYARGIEDRGVDMSNTSEADVGVLAGWDGTEEKIVKAHEEFPLFSKAQYLECILEEGECVYIPLGWWHYVRSLSPSFSVSFWFNGLDEAQSEN</sequence>
<dbReference type="SMART" id="SM00558">
    <property type="entry name" value="JmjC"/>
    <property type="match status" value="1"/>
</dbReference>
<dbReference type="PANTHER" id="PTHR12461:SF101">
    <property type="entry name" value="TRNA WYBUTOSINE-SYNTHESIZING PROTEIN 4"/>
    <property type="match status" value="1"/>
</dbReference>
<dbReference type="Pfam" id="PF13621">
    <property type="entry name" value="Cupin_8"/>
    <property type="match status" value="1"/>
</dbReference>
<proteinExistence type="predicted"/>
<dbReference type="PROSITE" id="PS51184">
    <property type="entry name" value="JMJC"/>
    <property type="match status" value="1"/>
</dbReference>
<dbReference type="RefSeq" id="XP_031868472.1">
    <property type="nucleotide sequence ID" value="XM_032015051.1"/>
</dbReference>
<dbReference type="AlphaFoldDB" id="A0A370TJX0"/>